<dbReference type="InterPro" id="IPR023400">
    <property type="entry name" value="RecA_C_sf"/>
</dbReference>
<dbReference type="InterPro" id="IPR020587">
    <property type="entry name" value="RecA_monomer-monomer_interface"/>
</dbReference>
<evidence type="ECO:0000256" key="4">
    <source>
        <dbReference type="ARBA" id="ARBA00022840"/>
    </source>
</evidence>
<dbReference type="SMART" id="SM00382">
    <property type="entry name" value="AAA"/>
    <property type="match status" value="1"/>
</dbReference>
<dbReference type="eggNOG" id="COG0468">
    <property type="taxonomic scope" value="Bacteria"/>
</dbReference>
<feature type="compositionally biased region" description="Low complexity" evidence="12">
    <location>
        <begin position="359"/>
        <end position="372"/>
    </location>
</feature>
<dbReference type="PANTHER" id="PTHR45900:SF1">
    <property type="entry name" value="MITOCHONDRIAL DNA REPAIR PROTEIN RECA HOMOLOG-RELATED"/>
    <property type="match status" value="1"/>
</dbReference>
<dbReference type="HAMAP" id="MF_00268">
    <property type="entry name" value="RecA"/>
    <property type="match status" value="1"/>
</dbReference>
<keyword evidence="4 9" id="KW-0067">ATP-binding</keyword>
<dbReference type="InterPro" id="IPR003593">
    <property type="entry name" value="AAA+_ATPase"/>
</dbReference>
<keyword evidence="9 11" id="KW-0227">DNA damage</keyword>
<keyword evidence="3 9" id="KW-0547">Nucleotide-binding</keyword>
<dbReference type="GO" id="GO:0140664">
    <property type="term" value="F:ATP-dependent DNA damage sensor activity"/>
    <property type="evidence" value="ECO:0007669"/>
    <property type="project" value="InterPro"/>
</dbReference>
<evidence type="ECO:0000256" key="7">
    <source>
        <dbReference type="ARBA" id="ARBA00023236"/>
    </source>
</evidence>
<feature type="region of interest" description="Disordered" evidence="12">
    <location>
        <begin position="349"/>
        <end position="390"/>
    </location>
</feature>
<name>A0A087DU36_9BIFI</name>
<keyword evidence="16" id="KW-1185">Reference proteome</keyword>
<dbReference type="RefSeq" id="WP_024463642.1">
    <property type="nucleotide sequence ID" value="NZ_CP062939.1"/>
</dbReference>
<dbReference type="AlphaFoldDB" id="A0A087DU36"/>
<evidence type="ECO:0000256" key="3">
    <source>
        <dbReference type="ARBA" id="ARBA00022741"/>
    </source>
</evidence>
<dbReference type="Gene3D" id="3.40.50.300">
    <property type="entry name" value="P-loop containing nucleotide triphosphate hydrolases"/>
    <property type="match status" value="1"/>
</dbReference>
<evidence type="ECO:0000256" key="12">
    <source>
        <dbReference type="SAM" id="MobiDB-lite"/>
    </source>
</evidence>
<evidence type="ECO:0000256" key="5">
    <source>
        <dbReference type="ARBA" id="ARBA00023125"/>
    </source>
</evidence>
<dbReference type="GO" id="GO:0005524">
    <property type="term" value="F:ATP binding"/>
    <property type="evidence" value="ECO:0007669"/>
    <property type="project" value="UniProtKB-UniRule"/>
</dbReference>
<evidence type="ECO:0000256" key="6">
    <source>
        <dbReference type="ARBA" id="ARBA00023172"/>
    </source>
</evidence>
<comment type="subcellular location">
    <subcellularLocation>
        <location evidence="9">Cytoplasm</location>
    </subcellularLocation>
</comment>
<keyword evidence="9 10" id="KW-0234">DNA repair</keyword>
<dbReference type="PROSITE" id="PS50163">
    <property type="entry name" value="RECA_3"/>
    <property type="match status" value="1"/>
</dbReference>
<keyword evidence="7 9" id="KW-0742">SOS response</keyword>
<keyword evidence="9" id="KW-0963">Cytoplasm</keyword>
<evidence type="ECO:0000256" key="11">
    <source>
        <dbReference type="RuleBase" id="RU004527"/>
    </source>
</evidence>
<evidence type="ECO:0000313" key="15">
    <source>
        <dbReference type="EMBL" id="KFI99036.1"/>
    </source>
</evidence>
<evidence type="ECO:0000256" key="10">
    <source>
        <dbReference type="RuleBase" id="RU000526"/>
    </source>
</evidence>
<dbReference type="InterPro" id="IPR049261">
    <property type="entry name" value="RecA-like_C"/>
</dbReference>
<feature type="region of interest" description="Disordered" evidence="12">
    <location>
        <begin position="1"/>
        <end position="23"/>
    </location>
</feature>
<dbReference type="PROSITE" id="PS00321">
    <property type="entry name" value="RECA_1"/>
    <property type="match status" value="1"/>
</dbReference>
<dbReference type="Pfam" id="PF21096">
    <property type="entry name" value="RecA_C"/>
    <property type="match status" value="1"/>
</dbReference>
<dbReference type="SUPFAM" id="SSF54752">
    <property type="entry name" value="RecA protein, C-terminal domain"/>
    <property type="match status" value="1"/>
</dbReference>
<comment type="caution">
    <text evidence="15">The sequence shown here is derived from an EMBL/GenBank/DDBJ whole genome shotgun (WGS) entry which is preliminary data.</text>
</comment>
<feature type="domain" description="RecA family profile 2" evidence="14">
    <location>
        <begin position="217"/>
        <end position="290"/>
    </location>
</feature>
<dbReference type="GO" id="GO:0006310">
    <property type="term" value="P:DNA recombination"/>
    <property type="evidence" value="ECO:0007669"/>
    <property type="project" value="UniProtKB-UniRule"/>
</dbReference>
<dbReference type="GO" id="GO:0006281">
    <property type="term" value="P:DNA repair"/>
    <property type="evidence" value="ECO:0007669"/>
    <property type="project" value="UniProtKB-UniRule"/>
</dbReference>
<comment type="similarity">
    <text evidence="1 9 11">Belongs to the RecA family.</text>
</comment>
<evidence type="ECO:0000256" key="1">
    <source>
        <dbReference type="ARBA" id="ARBA00009391"/>
    </source>
</evidence>
<dbReference type="EMBL" id="JGZR01000016">
    <property type="protein sequence ID" value="KFI99036.1"/>
    <property type="molecule type" value="Genomic_DNA"/>
</dbReference>
<dbReference type="OrthoDB" id="9776733at2"/>
<feature type="binding site" evidence="9">
    <location>
        <begin position="83"/>
        <end position="90"/>
    </location>
    <ligand>
        <name>ATP</name>
        <dbReference type="ChEBI" id="CHEBI:30616"/>
    </ligand>
</feature>
<dbReference type="InterPro" id="IPR013765">
    <property type="entry name" value="DNA_recomb/repair_RecA"/>
</dbReference>
<dbReference type="GO" id="GO:0005829">
    <property type="term" value="C:cytosol"/>
    <property type="evidence" value="ECO:0007669"/>
    <property type="project" value="TreeGrafter"/>
</dbReference>
<feature type="domain" description="RecA family profile 1" evidence="13">
    <location>
        <begin position="53"/>
        <end position="212"/>
    </location>
</feature>
<dbReference type="InterPro" id="IPR027417">
    <property type="entry name" value="P-loop_NTPase"/>
</dbReference>
<dbReference type="GO" id="GO:0003697">
    <property type="term" value="F:single-stranded DNA binding"/>
    <property type="evidence" value="ECO:0007669"/>
    <property type="project" value="UniProtKB-UniRule"/>
</dbReference>
<accession>A0A087DU36</accession>
<dbReference type="STRING" id="77635.BISU_2237"/>
<keyword evidence="5 9" id="KW-0238">DNA-binding</keyword>
<dbReference type="FunFam" id="3.40.50.300:FF:000087">
    <property type="entry name" value="Recombinase RecA"/>
    <property type="match status" value="1"/>
</dbReference>
<keyword evidence="6 9" id="KW-0233">DNA recombination</keyword>
<dbReference type="GO" id="GO:0009432">
    <property type="term" value="P:SOS response"/>
    <property type="evidence" value="ECO:0007669"/>
    <property type="project" value="UniProtKB-UniRule"/>
</dbReference>
<gene>
    <name evidence="9" type="primary">recA</name>
    <name evidence="15" type="ORF">BISU_2237</name>
</gene>
<comment type="function">
    <text evidence="9">Can catalyze the hydrolysis of ATP in the presence of single-stranded DNA, the ATP-dependent uptake of single-stranded DNA by duplex DNA, and the ATP-dependent hybridization of homologous single-stranded DNAs. It interacts with LexA causing its activation and leading to its autocatalytic cleavage.</text>
</comment>
<dbReference type="InterPro" id="IPR020588">
    <property type="entry name" value="RecA_ATP-bd"/>
</dbReference>
<dbReference type="InterPro" id="IPR049428">
    <property type="entry name" value="RecA-like_N"/>
</dbReference>
<sequence>MAQQAKIASKTNATDSHGEDPRRQAALETALQQVEKNFGKGSAMRLGDKPAQDVEVIPTGSLALDMALGIGGLPRGRIVEIYGPESSGKTTLALHVVANAQKNGGVAAFIDAEHALDPVYAKHLGVDTDSLIVSQPDNGEQALEIADMLIRSGALDVIVIDSVAALVPKAEIEGEMGDSHVGLQARLMSQALRKMTGALAQAGTTAVFINQLREKIGVFFGSPETTTGGKALKFYSSVRLDIRRIQTLKNGDEAVGNRTKVKVVKNKMAPPFKFAEFDVLYGEGISKEGSVLDMALQCNVAKKSGSWFTYDGEQLGQGRENVRQFLKDNPAITDEIERKVKIAFGLLPDDTSEADDADGSGSADASDEMAGAGKAGDSKAKTSKAAAAKA</sequence>
<protein>
    <recommendedName>
        <fullName evidence="2 9">Protein RecA</fullName>
    </recommendedName>
    <alternativeName>
        <fullName evidence="8 9">Recombinase A</fullName>
    </alternativeName>
</protein>
<evidence type="ECO:0000256" key="2">
    <source>
        <dbReference type="ARBA" id="ARBA00015553"/>
    </source>
</evidence>
<dbReference type="Proteomes" id="UP000029055">
    <property type="component" value="Unassembled WGS sequence"/>
</dbReference>
<dbReference type="GO" id="GO:0003684">
    <property type="term" value="F:damaged DNA binding"/>
    <property type="evidence" value="ECO:0007669"/>
    <property type="project" value="UniProtKB-UniRule"/>
</dbReference>
<evidence type="ECO:0000259" key="14">
    <source>
        <dbReference type="PROSITE" id="PS50163"/>
    </source>
</evidence>
<proteinExistence type="inferred from homology"/>
<evidence type="ECO:0000256" key="9">
    <source>
        <dbReference type="HAMAP-Rule" id="MF_00268"/>
    </source>
</evidence>
<dbReference type="NCBIfam" id="TIGR02012">
    <property type="entry name" value="tigrfam_recA"/>
    <property type="match status" value="1"/>
</dbReference>
<dbReference type="CDD" id="cd00983">
    <property type="entry name" value="RecA"/>
    <property type="match status" value="1"/>
</dbReference>
<reference evidence="15 16" key="1">
    <citation type="submission" date="2014-03" db="EMBL/GenBank/DDBJ databases">
        <title>Genomics of Bifidobacteria.</title>
        <authorList>
            <person name="Ventura M."/>
            <person name="Milani C."/>
            <person name="Lugli G.A."/>
        </authorList>
    </citation>
    <scope>NUCLEOTIDE SEQUENCE [LARGE SCALE GENOMIC DNA]</scope>
    <source>
        <strain evidence="15 16">LMG 11597</strain>
    </source>
</reference>
<evidence type="ECO:0000256" key="8">
    <source>
        <dbReference type="ARBA" id="ARBA00033319"/>
    </source>
</evidence>
<dbReference type="SUPFAM" id="SSF52540">
    <property type="entry name" value="P-loop containing nucleoside triphosphate hydrolases"/>
    <property type="match status" value="1"/>
</dbReference>
<dbReference type="PANTHER" id="PTHR45900">
    <property type="entry name" value="RECA"/>
    <property type="match status" value="1"/>
</dbReference>
<dbReference type="PROSITE" id="PS50162">
    <property type="entry name" value="RECA_2"/>
    <property type="match status" value="1"/>
</dbReference>
<dbReference type="InterPro" id="IPR020584">
    <property type="entry name" value="DNA_recomb/repair_RecA_CS"/>
</dbReference>
<dbReference type="PRINTS" id="PR00142">
    <property type="entry name" value="RECA"/>
</dbReference>
<organism evidence="15 16">
    <name type="scientific">Bifidobacterium subtile</name>
    <dbReference type="NCBI Taxonomy" id="77635"/>
    <lineage>
        <taxon>Bacteria</taxon>
        <taxon>Bacillati</taxon>
        <taxon>Actinomycetota</taxon>
        <taxon>Actinomycetes</taxon>
        <taxon>Bifidobacteriales</taxon>
        <taxon>Bifidobacteriaceae</taxon>
        <taxon>Bifidobacterium</taxon>
    </lineage>
</organism>
<dbReference type="Pfam" id="PF00154">
    <property type="entry name" value="RecA_N"/>
    <property type="match status" value="1"/>
</dbReference>
<evidence type="ECO:0000313" key="16">
    <source>
        <dbReference type="Proteomes" id="UP000029055"/>
    </source>
</evidence>
<evidence type="ECO:0000259" key="13">
    <source>
        <dbReference type="PROSITE" id="PS50162"/>
    </source>
</evidence>